<evidence type="ECO:0000256" key="4">
    <source>
        <dbReference type="ARBA" id="ARBA00022475"/>
    </source>
</evidence>
<evidence type="ECO:0000256" key="7">
    <source>
        <dbReference type="ARBA" id="ARBA00023136"/>
    </source>
</evidence>
<name>A0A835AGM5_9POAL</name>
<dbReference type="InterPro" id="IPR006702">
    <property type="entry name" value="CASP_dom"/>
</dbReference>
<evidence type="ECO:0000313" key="10">
    <source>
        <dbReference type="EMBL" id="KAF8665980.1"/>
    </source>
</evidence>
<feature type="transmembrane region" description="Helical" evidence="8">
    <location>
        <begin position="149"/>
        <end position="170"/>
    </location>
</feature>
<organism evidence="10 11">
    <name type="scientific">Digitaria exilis</name>
    <dbReference type="NCBI Taxonomy" id="1010633"/>
    <lineage>
        <taxon>Eukaryota</taxon>
        <taxon>Viridiplantae</taxon>
        <taxon>Streptophyta</taxon>
        <taxon>Embryophyta</taxon>
        <taxon>Tracheophyta</taxon>
        <taxon>Spermatophyta</taxon>
        <taxon>Magnoliopsida</taxon>
        <taxon>Liliopsida</taxon>
        <taxon>Poales</taxon>
        <taxon>Poaceae</taxon>
        <taxon>PACMAD clade</taxon>
        <taxon>Panicoideae</taxon>
        <taxon>Panicodae</taxon>
        <taxon>Paniceae</taxon>
        <taxon>Anthephorinae</taxon>
        <taxon>Digitaria</taxon>
    </lineage>
</organism>
<feature type="transmembrane region" description="Helical" evidence="8">
    <location>
        <begin position="12"/>
        <end position="39"/>
    </location>
</feature>
<comment type="similarity">
    <text evidence="2 8">Belongs to the Casparian strip membrane proteins (CASP) family.</text>
</comment>
<evidence type="ECO:0000313" key="11">
    <source>
        <dbReference type="Proteomes" id="UP000636709"/>
    </source>
</evidence>
<accession>A0A835AGM5</accession>
<dbReference type="Pfam" id="PF04535">
    <property type="entry name" value="CASP_dom"/>
    <property type="match status" value="1"/>
</dbReference>
<protein>
    <recommendedName>
        <fullName evidence="8">CASP-like protein</fullName>
    </recommendedName>
</protein>
<keyword evidence="11" id="KW-1185">Reference proteome</keyword>
<dbReference type="EMBL" id="JACEFO010002324">
    <property type="protein sequence ID" value="KAF8665980.1"/>
    <property type="molecule type" value="Genomic_DNA"/>
</dbReference>
<proteinExistence type="inferred from homology"/>
<dbReference type="Gramene" id="Dexi8B01G0014930.1">
    <property type="protein sequence ID" value="Dexi8B01G0014930.1:cds"/>
    <property type="gene ID" value="Dexi8B01G0014930"/>
</dbReference>
<comment type="subcellular location">
    <subcellularLocation>
        <location evidence="1 8">Cell membrane</location>
        <topology evidence="1 8">Multi-pass membrane protein</topology>
    </subcellularLocation>
</comment>
<feature type="transmembrane region" description="Helical" evidence="8">
    <location>
        <begin position="59"/>
        <end position="83"/>
    </location>
</feature>
<evidence type="ECO:0000256" key="2">
    <source>
        <dbReference type="ARBA" id="ARBA00007651"/>
    </source>
</evidence>
<keyword evidence="5 8" id="KW-0812">Transmembrane</keyword>
<evidence type="ECO:0000259" key="9">
    <source>
        <dbReference type="Pfam" id="PF04535"/>
    </source>
</evidence>
<dbReference type="PANTHER" id="PTHR36488">
    <property type="entry name" value="CASP-LIKE PROTEIN 1U1"/>
    <property type="match status" value="1"/>
</dbReference>
<evidence type="ECO:0000256" key="3">
    <source>
        <dbReference type="ARBA" id="ARBA00011489"/>
    </source>
</evidence>
<dbReference type="InterPro" id="IPR044173">
    <property type="entry name" value="CASPL"/>
</dbReference>
<sequence>MSDGECIKAVSLLFRIAALGLSVAAAVIMATASQLVIVGDGRRSSSTSSYTISYSHYTALTYFVAATAISAVCTAAALYLYGVRGAAGNGWLPVMTLMDAAAQGFLFSAAGAAFAARGVIGGGVAAPWGGSGTATGSVCDAAGAFCGKVSVAAAVCALAAVAVAVAALAGDARRGSSSSRGSCCDW</sequence>
<keyword evidence="6 8" id="KW-1133">Transmembrane helix</keyword>
<keyword evidence="7 8" id="KW-0472">Membrane</keyword>
<evidence type="ECO:0000256" key="6">
    <source>
        <dbReference type="ARBA" id="ARBA00022989"/>
    </source>
</evidence>
<evidence type="ECO:0000256" key="1">
    <source>
        <dbReference type="ARBA" id="ARBA00004651"/>
    </source>
</evidence>
<feature type="transmembrane region" description="Helical" evidence="8">
    <location>
        <begin position="104"/>
        <end position="129"/>
    </location>
</feature>
<comment type="subunit">
    <text evidence="3 8">Homodimer and heterodimers.</text>
</comment>
<evidence type="ECO:0000256" key="8">
    <source>
        <dbReference type="RuleBase" id="RU361233"/>
    </source>
</evidence>
<reference evidence="10" key="1">
    <citation type="submission" date="2020-07" db="EMBL/GenBank/DDBJ databases">
        <title>Genome sequence and genetic diversity analysis of an under-domesticated orphan crop, white fonio (Digitaria exilis).</title>
        <authorList>
            <person name="Bennetzen J.L."/>
            <person name="Chen S."/>
            <person name="Ma X."/>
            <person name="Wang X."/>
            <person name="Yssel A.E.J."/>
            <person name="Chaluvadi S.R."/>
            <person name="Johnson M."/>
            <person name="Gangashetty P."/>
            <person name="Hamidou F."/>
            <person name="Sanogo M.D."/>
            <person name="Zwaenepoel A."/>
            <person name="Wallace J."/>
            <person name="Van De Peer Y."/>
            <person name="Van Deynze A."/>
        </authorList>
    </citation>
    <scope>NUCLEOTIDE SEQUENCE</scope>
    <source>
        <tissue evidence="10">Leaves</tissue>
    </source>
</reference>
<dbReference type="AlphaFoldDB" id="A0A835AGM5"/>
<dbReference type="PANTHER" id="PTHR36488:SF8">
    <property type="entry name" value="CASP-LIKE PROTEIN 1U1"/>
    <property type="match status" value="1"/>
</dbReference>
<comment type="caution">
    <text evidence="10">The sequence shown here is derived from an EMBL/GenBank/DDBJ whole genome shotgun (WGS) entry which is preliminary data.</text>
</comment>
<evidence type="ECO:0000256" key="5">
    <source>
        <dbReference type="ARBA" id="ARBA00022692"/>
    </source>
</evidence>
<gene>
    <name evidence="10" type="ORF">HU200_054068</name>
</gene>
<dbReference type="GO" id="GO:0005886">
    <property type="term" value="C:plasma membrane"/>
    <property type="evidence" value="ECO:0007669"/>
    <property type="project" value="UniProtKB-SubCell"/>
</dbReference>
<keyword evidence="4 8" id="KW-1003">Cell membrane</keyword>
<feature type="domain" description="Casparian strip membrane protein" evidence="9">
    <location>
        <begin position="7"/>
        <end position="161"/>
    </location>
</feature>
<dbReference type="Proteomes" id="UP000636709">
    <property type="component" value="Unassembled WGS sequence"/>
</dbReference>